<accession>A0A9P0ABL8</accession>
<keyword evidence="1" id="KW-0812">Transmembrane</keyword>
<reference evidence="2" key="1">
    <citation type="submission" date="2021-12" db="EMBL/GenBank/DDBJ databases">
        <authorList>
            <person name="King R."/>
        </authorList>
    </citation>
    <scope>NUCLEOTIDE SEQUENCE</scope>
</reference>
<feature type="transmembrane region" description="Helical" evidence="1">
    <location>
        <begin position="185"/>
        <end position="211"/>
    </location>
</feature>
<feature type="transmembrane region" description="Helical" evidence="1">
    <location>
        <begin position="67"/>
        <end position="89"/>
    </location>
</feature>
<evidence type="ECO:0000256" key="1">
    <source>
        <dbReference type="SAM" id="Phobius"/>
    </source>
</evidence>
<feature type="transmembrane region" description="Helical" evidence="1">
    <location>
        <begin position="133"/>
        <end position="157"/>
    </location>
</feature>
<evidence type="ECO:0000313" key="2">
    <source>
        <dbReference type="EMBL" id="CAH0389710.1"/>
    </source>
</evidence>
<keyword evidence="1" id="KW-1133">Transmembrane helix</keyword>
<dbReference type="AlphaFoldDB" id="A0A9P0ABL8"/>
<name>A0A9P0ABL8_BEMTA</name>
<sequence>MATHELLILRTARNYKLILQRLFFIEKPRMKWPLVFLIVLHQTLQITGAILFMIGSKASTHSIMAPATLAGKIYALILPSGYIVFAIWWRQIDYVVETLQEVNEILFYAQFPLLGSLRAAVITELESRHRTIILCLAYASHVAVSVYFLPSLTALFFNPSQLRLPVEMADPFPLLGIASNDLIRVLIYFGYFASYLLHFYITFTGAAILIVTVDSLKTAFSVCGLCLETLGHGRSADWEQFVDAVKLHQRLFR</sequence>
<dbReference type="EMBL" id="OU963866">
    <property type="protein sequence ID" value="CAH0389710.1"/>
    <property type="molecule type" value="Genomic_DNA"/>
</dbReference>
<dbReference type="Proteomes" id="UP001152759">
    <property type="component" value="Chromosome 5"/>
</dbReference>
<evidence type="ECO:0000313" key="3">
    <source>
        <dbReference type="Proteomes" id="UP001152759"/>
    </source>
</evidence>
<keyword evidence="3" id="KW-1185">Reference proteome</keyword>
<protein>
    <submittedName>
        <fullName evidence="2">Uncharacterized protein</fullName>
    </submittedName>
</protein>
<keyword evidence="1" id="KW-0472">Membrane</keyword>
<organism evidence="2 3">
    <name type="scientific">Bemisia tabaci</name>
    <name type="common">Sweetpotato whitefly</name>
    <name type="synonym">Aleurodes tabaci</name>
    <dbReference type="NCBI Taxonomy" id="7038"/>
    <lineage>
        <taxon>Eukaryota</taxon>
        <taxon>Metazoa</taxon>
        <taxon>Ecdysozoa</taxon>
        <taxon>Arthropoda</taxon>
        <taxon>Hexapoda</taxon>
        <taxon>Insecta</taxon>
        <taxon>Pterygota</taxon>
        <taxon>Neoptera</taxon>
        <taxon>Paraneoptera</taxon>
        <taxon>Hemiptera</taxon>
        <taxon>Sternorrhyncha</taxon>
        <taxon>Aleyrodoidea</taxon>
        <taxon>Aleyrodidae</taxon>
        <taxon>Aleyrodinae</taxon>
        <taxon>Bemisia</taxon>
    </lineage>
</organism>
<feature type="transmembrane region" description="Helical" evidence="1">
    <location>
        <begin position="32"/>
        <end position="55"/>
    </location>
</feature>
<gene>
    <name evidence="2" type="ORF">BEMITA_LOCUS8514</name>
</gene>
<proteinExistence type="predicted"/>